<dbReference type="InterPro" id="IPR019826">
    <property type="entry name" value="Carboxylesterase_B_AS"/>
</dbReference>
<gene>
    <name evidence="7" type="ORF">AFUS01_LOCUS22877</name>
</gene>
<name>A0A8J2PEV6_9HEXA</name>
<evidence type="ECO:0000256" key="5">
    <source>
        <dbReference type="RuleBase" id="RU361235"/>
    </source>
</evidence>
<dbReference type="PROSITE" id="PS00941">
    <property type="entry name" value="CARBOXYLESTERASE_B_2"/>
    <property type="match status" value="1"/>
</dbReference>
<keyword evidence="3 5" id="KW-0378">Hydrolase</keyword>
<protein>
    <recommendedName>
        <fullName evidence="5">Carboxylic ester hydrolase</fullName>
        <ecNumber evidence="5">3.1.1.-</ecNumber>
    </recommendedName>
</protein>
<evidence type="ECO:0000256" key="3">
    <source>
        <dbReference type="ARBA" id="ARBA00022801"/>
    </source>
</evidence>
<evidence type="ECO:0000259" key="6">
    <source>
        <dbReference type="Pfam" id="PF00135"/>
    </source>
</evidence>
<dbReference type="InterPro" id="IPR002018">
    <property type="entry name" value="CarbesteraseB"/>
</dbReference>
<evidence type="ECO:0000313" key="8">
    <source>
        <dbReference type="Proteomes" id="UP000708208"/>
    </source>
</evidence>
<feature type="non-terminal residue" evidence="7">
    <location>
        <position position="1"/>
    </location>
</feature>
<dbReference type="GO" id="GO:0052689">
    <property type="term" value="F:carboxylic ester hydrolase activity"/>
    <property type="evidence" value="ECO:0007669"/>
    <property type="project" value="UniProtKB-KW"/>
</dbReference>
<dbReference type="PANTHER" id="PTHR43142:SF1">
    <property type="entry name" value="CARBOXYLIC ESTER HYDROLASE"/>
    <property type="match status" value="1"/>
</dbReference>
<dbReference type="AlphaFoldDB" id="A0A8J2PEV6"/>
<evidence type="ECO:0000256" key="4">
    <source>
        <dbReference type="ARBA" id="ARBA00023180"/>
    </source>
</evidence>
<dbReference type="EC" id="3.1.1.-" evidence="5"/>
<reference evidence="7" key="1">
    <citation type="submission" date="2021-06" db="EMBL/GenBank/DDBJ databases">
        <authorList>
            <person name="Hodson N. C."/>
            <person name="Mongue J. A."/>
            <person name="Jaron S. K."/>
        </authorList>
    </citation>
    <scope>NUCLEOTIDE SEQUENCE</scope>
</reference>
<organism evidence="7 8">
    <name type="scientific">Allacma fusca</name>
    <dbReference type="NCBI Taxonomy" id="39272"/>
    <lineage>
        <taxon>Eukaryota</taxon>
        <taxon>Metazoa</taxon>
        <taxon>Ecdysozoa</taxon>
        <taxon>Arthropoda</taxon>
        <taxon>Hexapoda</taxon>
        <taxon>Collembola</taxon>
        <taxon>Symphypleona</taxon>
        <taxon>Sminthuridae</taxon>
        <taxon>Allacma</taxon>
    </lineage>
</organism>
<feature type="domain" description="Carboxylesterase type B" evidence="6">
    <location>
        <begin position="25"/>
        <end position="287"/>
    </location>
</feature>
<dbReference type="Proteomes" id="UP000708208">
    <property type="component" value="Unassembled WGS sequence"/>
</dbReference>
<dbReference type="InterPro" id="IPR019819">
    <property type="entry name" value="Carboxylesterase_B_CS"/>
</dbReference>
<keyword evidence="2" id="KW-0719">Serine esterase</keyword>
<evidence type="ECO:0000256" key="1">
    <source>
        <dbReference type="ARBA" id="ARBA00005964"/>
    </source>
</evidence>
<dbReference type="PANTHER" id="PTHR43142">
    <property type="entry name" value="CARBOXYLIC ESTER HYDROLASE"/>
    <property type="match status" value="1"/>
</dbReference>
<dbReference type="Pfam" id="PF00135">
    <property type="entry name" value="COesterase"/>
    <property type="match status" value="1"/>
</dbReference>
<keyword evidence="4" id="KW-0325">Glycoprotein</keyword>
<dbReference type="PROSITE" id="PS00122">
    <property type="entry name" value="CARBOXYLESTERASE_B_1"/>
    <property type="match status" value="1"/>
</dbReference>
<dbReference type="EMBL" id="CAJVCH010270211">
    <property type="protein sequence ID" value="CAG7734492.1"/>
    <property type="molecule type" value="Genomic_DNA"/>
</dbReference>
<evidence type="ECO:0000256" key="2">
    <source>
        <dbReference type="ARBA" id="ARBA00022487"/>
    </source>
</evidence>
<accession>A0A8J2PEV6</accession>
<proteinExistence type="inferred from homology"/>
<keyword evidence="8" id="KW-1185">Reference proteome</keyword>
<sequence>MLGIGICWQSLRGSAKEEPVLQLGKTVTTKNGAIQGVVLASRDGREFYAWHKIPYAKPPVGELRFSDPEPVEDWEGILDGSNYGPWCPQVDLFTEEISGEEDCLFLNVFVPKKAYDQNEKLPVIFNIHGGGFALGDAQKLSPHYFMDEDVVIVTINYRLEILGFLCTGDDVVRGNMGLKDQVMALKWVNKNIGYFGGNPRQVTIMGQSAGACSVHALMLSDLSKGLFQKGISQSGCATVSLGVQTPEEASKAVYEVAELFGCQAQSSEDVVRFLRTVPVEDLLKKRSHLIW</sequence>
<evidence type="ECO:0000313" key="7">
    <source>
        <dbReference type="EMBL" id="CAG7734492.1"/>
    </source>
</evidence>
<comment type="similarity">
    <text evidence="1 5">Belongs to the type-B carboxylesterase/lipase family.</text>
</comment>
<dbReference type="OrthoDB" id="19653at2759"/>
<comment type="caution">
    <text evidence="7">The sequence shown here is derived from an EMBL/GenBank/DDBJ whole genome shotgun (WGS) entry which is preliminary data.</text>
</comment>